<dbReference type="InterPro" id="IPR014362">
    <property type="entry name" value="Glu_DH"/>
</dbReference>
<dbReference type="InterPro" id="IPR033524">
    <property type="entry name" value="Glu/Leu/Phe/Val_DH_AS"/>
</dbReference>
<evidence type="ECO:0000259" key="10">
    <source>
        <dbReference type="SMART" id="SM00839"/>
    </source>
</evidence>
<dbReference type="InterPro" id="IPR033922">
    <property type="entry name" value="NAD_bind_Glu_DH"/>
</dbReference>
<sequence>MVTSVFEDAKQRLEYLGNLSEVRPEVIELMKHPSASKIASLPVRMDDGSTRYFPAYRCRYNDILGPGKGGIRFHPNTDLDEVQALALWMTVKCSLVGLPFGGAKGGVEIDPKAHSQMEIERVSRAYIRAMNGFIGPDTDIPAPDVYTNARIMGWMRDEYEAIHQIKAPGVITGKPTALEGSEGREQATGLGAFFCLDKLIKQIPSLGESPRVAIQGFGNAAYHMAHALKKRGYNIVALSDSKGAIYSEEGFHVDSIWAEKQQSRSLKAIYCDGSVCESVPHKAMENDQIFGLDVDILILAALENSVTEENVEDIKAKVIVEVANGPISLAAEKILDEKGVVILPDVLANAGGVVVSYFEWAQNKSALYWTLDEVLERLQQRMEDSFDEVWRIHQNHCHTLRQAAYKKALNRLEDALIAQGTKDYFAHSQHAEPSS</sequence>
<protein>
    <recommendedName>
        <fullName evidence="5">Glutamate dehydrogenase</fullName>
    </recommendedName>
</protein>
<evidence type="ECO:0000256" key="1">
    <source>
        <dbReference type="ARBA" id="ARBA00003868"/>
    </source>
</evidence>
<dbReference type="InterPro" id="IPR046346">
    <property type="entry name" value="Aminoacid_DH-like_N_sf"/>
</dbReference>
<feature type="binding site" evidence="7">
    <location>
        <position position="219"/>
    </location>
    <ligand>
        <name>NAD(+)</name>
        <dbReference type="ChEBI" id="CHEBI:57540"/>
    </ligand>
</feature>
<feature type="binding site" evidence="7">
    <location>
        <position position="356"/>
    </location>
    <ligand>
        <name>substrate</name>
    </ligand>
</feature>
<gene>
    <name evidence="11" type="primary">gluD</name>
    <name evidence="11" type="ORF">DPBNPPHM_02413</name>
</gene>
<keyword evidence="7" id="KW-0520">NAD</keyword>
<dbReference type="PRINTS" id="PR00082">
    <property type="entry name" value="GLFDHDRGNASE"/>
</dbReference>
<dbReference type="CDD" id="cd01076">
    <property type="entry name" value="NAD_bind_1_Glu_DH"/>
    <property type="match status" value="1"/>
</dbReference>
<dbReference type="SUPFAM" id="SSF53223">
    <property type="entry name" value="Aminoacid dehydrogenase-like, N-terminal domain"/>
    <property type="match status" value="1"/>
</dbReference>
<dbReference type="InterPro" id="IPR006097">
    <property type="entry name" value="Glu/Leu/Phe/Val/Trp_DH_dimer"/>
</dbReference>
<organism evidence="11 12">
    <name type="scientific">BD1-7 clade bacterium</name>
    <dbReference type="NCBI Taxonomy" id="2029982"/>
    <lineage>
        <taxon>Bacteria</taxon>
        <taxon>Pseudomonadati</taxon>
        <taxon>Pseudomonadota</taxon>
        <taxon>Gammaproteobacteria</taxon>
        <taxon>Cellvibrionales</taxon>
        <taxon>Spongiibacteraceae</taxon>
        <taxon>BD1-7 clade</taxon>
    </lineage>
</organism>
<comment type="similarity">
    <text evidence="2 5 9">Belongs to the Glu/Leu/Phe/Val dehydrogenases family.</text>
</comment>
<evidence type="ECO:0000256" key="8">
    <source>
        <dbReference type="PIRSR" id="PIRSR000185-3"/>
    </source>
</evidence>
<evidence type="ECO:0000313" key="11">
    <source>
        <dbReference type="EMBL" id="CAA0119184.1"/>
    </source>
</evidence>
<dbReference type="InterPro" id="IPR006095">
    <property type="entry name" value="Glu/Leu/Phe/Val/Trp_DH"/>
</dbReference>
<dbReference type="SMART" id="SM00839">
    <property type="entry name" value="ELFV_dehydrog"/>
    <property type="match status" value="1"/>
</dbReference>
<feature type="binding site" evidence="7">
    <location>
        <position position="68"/>
    </location>
    <ligand>
        <name>substrate</name>
    </ligand>
</feature>
<comment type="catalytic activity">
    <reaction evidence="4">
        <text>L-glutamate + NADP(+) + H2O = 2-oxoglutarate + NH4(+) + NADPH + H(+)</text>
        <dbReference type="Rhea" id="RHEA:11612"/>
        <dbReference type="ChEBI" id="CHEBI:15377"/>
        <dbReference type="ChEBI" id="CHEBI:15378"/>
        <dbReference type="ChEBI" id="CHEBI:16810"/>
        <dbReference type="ChEBI" id="CHEBI:28938"/>
        <dbReference type="ChEBI" id="CHEBI:29985"/>
        <dbReference type="ChEBI" id="CHEBI:57783"/>
        <dbReference type="ChEBI" id="CHEBI:58349"/>
        <dbReference type="EC" id="1.4.1.4"/>
    </reaction>
</comment>
<evidence type="ECO:0000256" key="6">
    <source>
        <dbReference type="PIRSR" id="PIRSR000185-1"/>
    </source>
</evidence>
<evidence type="ECO:0000313" key="12">
    <source>
        <dbReference type="Proteomes" id="UP000434580"/>
    </source>
</evidence>
<evidence type="ECO:0000256" key="2">
    <source>
        <dbReference type="ARBA" id="ARBA00006382"/>
    </source>
</evidence>
<dbReference type="InterPro" id="IPR036291">
    <property type="entry name" value="NAD(P)-bd_dom_sf"/>
</dbReference>
<feature type="binding site" evidence="7">
    <location>
        <position position="92"/>
    </location>
    <ligand>
        <name>substrate</name>
    </ligand>
</feature>
<feature type="binding site" evidence="7">
    <location>
        <position position="188"/>
    </location>
    <ligand>
        <name>NAD(+)</name>
        <dbReference type="ChEBI" id="CHEBI:57540"/>
    </ligand>
</feature>
<dbReference type="Proteomes" id="UP000434580">
    <property type="component" value="Unassembled WGS sequence"/>
</dbReference>
<evidence type="ECO:0000256" key="5">
    <source>
        <dbReference type="PIRNR" id="PIRNR000185"/>
    </source>
</evidence>
<dbReference type="SUPFAM" id="SSF51735">
    <property type="entry name" value="NAD(P)-binding Rossmann-fold domains"/>
    <property type="match status" value="1"/>
</dbReference>
<accession>A0A5S9QR69</accession>
<feature type="site" description="Important for catalysis" evidence="8">
    <location>
        <position position="144"/>
    </location>
</feature>
<dbReference type="Gene3D" id="3.40.50.720">
    <property type="entry name" value="NAD(P)-binding Rossmann-like Domain"/>
    <property type="match status" value="1"/>
</dbReference>
<feature type="active site" description="Proton donor" evidence="6">
    <location>
        <position position="104"/>
    </location>
</feature>
<dbReference type="OrthoDB" id="9803297at2"/>
<dbReference type="AlphaFoldDB" id="A0A5S9QR69"/>
<dbReference type="PROSITE" id="PS00074">
    <property type="entry name" value="GLFV_DEHYDROGENASE"/>
    <property type="match status" value="1"/>
</dbReference>
<dbReference type="GO" id="GO:0006538">
    <property type="term" value="P:L-glutamate catabolic process"/>
    <property type="evidence" value="ECO:0007669"/>
    <property type="project" value="TreeGrafter"/>
</dbReference>
<dbReference type="EMBL" id="CACSII010000020">
    <property type="protein sequence ID" value="CAA0119184.1"/>
    <property type="molecule type" value="Genomic_DNA"/>
</dbReference>
<evidence type="ECO:0000256" key="3">
    <source>
        <dbReference type="ARBA" id="ARBA00023002"/>
    </source>
</evidence>
<dbReference type="PANTHER" id="PTHR11606:SF13">
    <property type="entry name" value="GLUTAMATE DEHYDROGENASE 1, MITOCHONDRIAL"/>
    <property type="match status" value="1"/>
</dbReference>
<dbReference type="Pfam" id="PF02812">
    <property type="entry name" value="ELFV_dehydrog_N"/>
    <property type="match status" value="1"/>
</dbReference>
<dbReference type="PIRSF" id="PIRSF000185">
    <property type="entry name" value="Glu_DH"/>
    <property type="match status" value="1"/>
</dbReference>
<evidence type="ECO:0000256" key="9">
    <source>
        <dbReference type="RuleBase" id="RU004417"/>
    </source>
</evidence>
<evidence type="ECO:0000256" key="4">
    <source>
        <dbReference type="ARBA" id="ARBA00048584"/>
    </source>
</evidence>
<name>A0A5S9QR69_9GAMM</name>
<feature type="domain" description="Glutamate/phenylalanine/leucine/valine/L-tryptophan dehydrogenase C-terminal" evidence="10">
    <location>
        <begin position="181"/>
        <end position="420"/>
    </location>
</feature>
<comment type="function">
    <text evidence="1">Catalyzes the reversible oxidative deamination of glutamate to alpha-ketoglutarate and ammonia.</text>
</comment>
<dbReference type="Gene3D" id="3.40.50.10860">
    <property type="entry name" value="Leucine Dehydrogenase, chain A, domain 1"/>
    <property type="match status" value="1"/>
</dbReference>
<evidence type="ECO:0000256" key="7">
    <source>
        <dbReference type="PIRSR" id="PIRSR000185-2"/>
    </source>
</evidence>
<keyword evidence="7" id="KW-0547">Nucleotide-binding</keyword>
<dbReference type="PANTHER" id="PTHR11606">
    <property type="entry name" value="GLUTAMATE DEHYDROGENASE"/>
    <property type="match status" value="1"/>
</dbReference>
<proteinExistence type="inferred from homology"/>
<dbReference type="GO" id="GO:0004352">
    <property type="term" value="F:glutamate dehydrogenase (NAD+) activity"/>
    <property type="evidence" value="ECO:0007669"/>
    <property type="project" value="TreeGrafter"/>
</dbReference>
<keyword evidence="3 5" id="KW-0560">Oxidoreductase</keyword>
<dbReference type="Pfam" id="PF00208">
    <property type="entry name" value="ELFV_dehydrog"/>
    <property type="match status" value="1"/>
</dbReference>
<reference evidence="11 12" key="1">
    <citation type="submission" date="2019-11" db="EMBL/GenBank/DDBJ databases">
        <authorList>
            <person name="Holert J."/>
        </authorList>
    </citation>
    <scope>NUCLEOTIDE SEQUENCE [LARGE SCALE GENOMIC DNA]</scope>
    <source>
        <strain evidence="11">BC5_2</strain>
    </source>
</reference>
<dbReference type="InterPro" id="IPR006096">
    <property type="entry name" value="Glu/Leu/Phe/Val/Trp_DH_C"/>
</dbReference>
<dbReference type="GO" id="GO:0000166">
    <property type="term" value="F:nucleotide binding"/>
    <property type="evidence" value="ECO:0007669"/>
    <property type="project" value="UniProtKB-KW"/>
</dbReference>
<dbReference type="GO" id="GO:0004354">
    <property type="term" value="F:glutamate dehydrogenase (NADP+) activity"/>
    <property type="evidence" value="ECO:0007669"/>
    <property type="project" value="UniProtKB-EC"/>
</dbReference>